<organism evidence="1 2">
    <name type="scientific">Candidatus Dojkabacteria bacterium</name>
    <dbReference type="NCBI Taxonomy" id="2099670"/>
    <lineage>
        <taxon>Bacteria</taxon>
        <taxon>Candidatus Dojkabacteria</taxon>
    </lineage>
</organism>
<protein>
    <submittedName>
        <fullName evidence="1">Uncharacterized protein</fullName>
    </submittedName>
</protein>
<gene>
    <name evidence="1" type="ORF">KC909_01325</name>
</gene>
<accession>A0A955L519</accession>
<comment type="caution">
    <text evidence="1">The sequence shown here is derived from an EMBL/GenBank/DDBJ whole genome shotgun (WGS) entry which is preliminary data.</text>
</comment>
<name>A0A955L519_9BACT</name>
<sequence>MKRIALVTLLFLSILGSLVITPGRVLADTTLWEELNGNIYFLSGKLGLGVNDPEVDLEIQEDGAFKLGTAYISDGQGQLANWGYNTWFNGSQWVVPDSTKRAQLLMMYNGELRNFLAQTPGGTDFQQNFTIDSDGDIKAGVGGNWGRVSSDYQGGKNIVIYDANSPTSIRFRSGNEGTSSNDTVIKRETNGSICIGLASVCGI</sequence>
<evidence type="ECO:0000313" key="2">
    <source>
        <dbReference type="Proteomes" id="UP000783287"/>
    </source>
</evidence>
<dbReference type="Proteomes" id="UP000783287">
    <property type="component" value="Unassembled WGS sequence"/>
</dbReference>
<reference evidence="1" key="2">
    <citation type="journal article" date="2021" name="Microbiome">
        <title>Successional dynamics and alternative stable states in a saline activated sludge microbial community over 9 years.</title>
        <authorList>
            <person name="Wang Y."/>
            <person name="Ye J."/>
            <person name="Ju F."/>
            <person name="Liu L."/>
            <person name="Boyd J.A."/>
            <person name="Deng Y."/>
            <person name="Parks D.H."/>
            <person name="Jiang X."/>
            <person name="Yin X."/>
            <person name="Woodcroft B.J."/>
            <person name="Tyson G.W."/>
            <person name="Hugenholtz P."/>
            <person name="Polz M.F."/>
            <person name="Zhang T."/>
        </authorList>
    </citation>
    <scope>NUCLEOTIDE SEQUENCE</scope>
    <source>
        <strain evidence="1">HKST-UBA14</strain>
    </source>
</reference>
<evidence type="ECO:0000313" key="1">
    <source>
        <dbReference type="EMBL" id="MCA9382982.1"/>
    </source>
</evidence>
<dbReference type="AlphaFoldDB" id="A0A955L519"/>
<proteinExistence type="predicted"/>
<dbReference type="EMBL" id="JAGQLK010000017">
    <property type="protein sequence ID" value="MCA9382982.1"/>
    <property type="molecule type" value="Genomic_DNA"/>
</dbReference>
<reference evidence="1" key="1">
    <citation type="submission" date="2020-04" db="EMBL/GenBank/DDBJ databases">
        <authorList>
            <person name="Zhang T."/>
        </authorList>
    </citation>
    <scope>NUCLEOTIDE SEQUENCE</scope>
    <source>
        <strain evidence="1">HKST-UBA14</strain>
    </source>
</reference>